<feature type="compositionally biased region" description="Basic and acidic residues" evidence="1">
    <location>
        <begin position="52"/>
        <end position="69"/>
    </location>
</feature>
<proteinExistence type="predicted"/>
<name>A0A392R6H3_9FABA</name>
<keyword evidence="3" id="KW-1185">Reference proteome</keyword>
<feature type="non-terminal residue" evidence="2">
    <location>
        <position position="1"/>
    </location>
</feature>
<sequence>AKKDKGGRRFGFARFDRVVDPRNFEFELDNIIIGRDKISINLSRFHRPEDIKRSDDMRTGRKGIRDNYRMRNTSKSNRQQAHQHLSHETVEGSYAQVVKKGRETRQEGCQNRVDLSYEAEENDVVRLKKAFIRGC</sequence>
<dbReference type="Proteomes" id="UP000265520">
    <property type="component" value="Unassembled WGS sequence"/>
</dbReference>
<accession>A0A392R6H3</accession>
<dbReference type="EMBL" id="LXQA010189117">
    <property type="protein sequence ID" value="MCI31682.1"/>
    <property type="molecule type" value="Genomic_DNA"/>
</dbReference>
<dbReference type="AlphaFoldDB" id="A0A392R6H3"/>
<evidence type="ECO:0000256" key="1">
    <source>
        <dbReference type="SAM" id="MobiDB-lite"/>
    </source>
</evidence>
<evidence type="ECO:0000313" key="3">
    <source>
        <dbReference type="Proteomes" id="UP000265520"/>
    </source>
</evidence>
<reference evidence="2 3" key="1">
    <citation type="journal article" date="2018" name="Front. Plant Sci.">
        <title>Red Clover (Trifolium pratense) and Zigzag Clover (T. medium) - A Picture of Genomic Similarities and Differences.</title>
        <authorList>
            <person name="Dluhosova J."/>
            <person name="Istvanek J."/>
            <person name="Nedelnik J."/>
            <person name="Repkova J."/>
        </authorList>
    </citation>
    <scope>NUCLEOTIDE SEQUENCE [LARGE SCALE GENOMIC DNA]</scope>
    <source>
        <strain evidence="3">cv. 10/8</strain>
        <tissue evidence="2">Leaf</tissue>
    </source>
</reference>
<organism evidence="2 3">
    <name type="scientific">Trifolium medium</name>
    <dbReference type="NCBI Taxonomy" id="97028"/>
    <lineage>
        <taxon>Eukaryota</taxon>
        <taxon>Viridiplantae</taxon>
        <taxon>Streptophyta</taxon>
        <taxon>Embryophyta</taxon>
        <taxon>Tracheophyta</taxon>
        <taxon>Spermatophyta</taxon>
        <taxon>Magnoliopsida</taxon>
        <taxon>eudicotyledons</taxon>
        <taxon>Gunneridae</taxon>
        <taxon>Pentapetalae</taxon>
        <taxon>rosids</taxon>
        <taxon>fabids</taxon>
        <taxon>Fabales</taxon>
        <taxon>Fabaceae</taxon>
        <taxon>Papilionoideae</taxon>
        <taxon>50 kb inversion clade</taxon>
        <taxon>NPAAA clade</taxon>
        <taxon>Hologalegina</taxon>
        <taxon>IRL clade</taxon>
        <taxon>Trifolieae</taxon>
        <taxon>Trifolium</taxon>
    </lineage>
</organism>
<protein>
    <recommendedName>
        <fullName evidence="4">RNA-binding protein 25-like</fullName>
    </recommendedName>
</protein>
<evidence type="ECO:0000313" key="2">
    <source>
        <dbReference type="EMBL" id="MCI31682.1"/>
    </source>
</evidence>
<comment type="caution">
    <text evidence="2">The sequence shown here is derived from an EMBL/GenBank/DDBJ whole genome shotgun (WGS) entry which is preliminary data.</text>
</comment>
<feature type="compositionally biased region" description="Polar residues" evidence="1">
    <location>
        <begin position="70"/>
        <end position="83"/>
    </location>
</feature>
<feature type="region of interest" description="Disordered" evidence="1">
    <location>
        <begin position="52"/>
        <end position="93"/>
    </location>
</feature>
<evidence type="ECO:0008006" key="4">
    <source>
        <dbReference type="Google" id="ProtNLM"/>
    </source>
</evidence>